<dbReference type="Proteomes" id="UP000287830">
    <property type="component" value="Unassembled WGS sequence"/>
</dbReference>
<reference evidence="1 2" key="1">
    <citation type="submission" date="2018-11" db="EMBL/GenBank/DDBJ databases">
        <title>Whole genome sequence of Streptomyces chrestomyceticus NBRC 13444(T).</title>
        <authorList>
            <person name="Komaki H."/>
            <person name="Tamura T."/>
        </authorList>
    </citation>
    <scope>NUCLEOTIDE SEQUENCE [LARGE SCALE GENOMIC DNA]</scope>
    <source>
        <strain evidence="1 2">NBRC 13444</strain>
    </source>
</reference>
<accession>A0A7U9L1N7</accession>
<proteinExistence type="predicted"/>
<name>A0A7U9L1N7_9ACTN</name>
<dbReference type="OrthoDB" id="4318404at2"/>
<comment type="caution">
    <text evidence="1">The sequence shown here is derived from an EMBL/GenBank/DDBJ whole genome shotgun (WGS) entry which is preliminary data.</text>
</comment>
<organism evidence="1 2">
    <name type="scientific">Streptomyces chrestomyceticus JCM 4735</name>
    <dbReference type="NCBI Taxonomy" id="1306181"/>
    <lineage>
        <taxon>Bacteria</taxon>
        <taxon>Bacillati</taxon>
        <taxon>Actinomycetota</taxon>
        <taxon>Actinomycetes</taxon>
        <taxon>Kitasatosporales</taxon>
        <taxon>Streptomycetaceae</taxon>
        <taxon>Streptomyces</taxon>
    </lineage>
</organism>
<dbReference type="AlphaFoldDB" id="A0A7U9L1N7"/>
<evidence type="ECO:0000313" key="2">
    <source>
        <dbReference type="Proteomes" id="UP000287830"/>
    </source>
</evidence>
<dbReference type="EMBL" id="BHZC01000001">
    <property type="protein sequence ID" value="GCD37956.1"/>
    <property type="molecule type" value="Genomic_DNA"/>
</dbReference>
<sequence length="65" mass="7089">MGPMRPVITDIYAAAAHSGIRPGTLRQRLRRGTLTHHGYDRHGRALVDLTELTDGPSNQQPSEAA</sequence>
<evidence type="ECO:0000313" key="1">
    <source>
        <dbReference type="EMBL" id="GCD37956.1"/>
    </source>
</evidence>
<protein>
    <submittedName>
        <fullName evidence="1">Uncharacterized protein</fullName>
    </submittedName>
</protein>
<gene>
    <name evidence="1" type="ORF">OEIGOIKO_05766</name>
</gene>